<dbReference type="Proteomes" id="UP000053617">
    <property type="component" value="Unassembled WGS sequence"/>
</dbReference>
<dbReference type="SUPFAM" id="SSF103473">
    <property type="entry name" value="MFS general substrate transporter"/>
    <property type="match status" value="1"/>
</dbReference>
<dbReference type="EMBL" id="KN847478">
    <property type="protein sequence ID" value="KIX05106.1"/>
    <property type="molecule type" value="Genomic_DNA"/>
</dbReference>
<feature type="transmembrane region" description="Helical" evidence="5">
    <location>
        <begin position="307"/>
        <end position="327"/>
    </location>
</feature>
<feature type="transmembrane region" description="Helical" evidence="5">
    <location>
        <begin position="210"/>
        <end position="230"/>
    </location>
</feature>
<feature type="transmembrane region" description="Helical" evidence="5">
    <location>
        <begin position="150"/>
        <end position="171"/>
    </location>
</feature>
<dbReference type="GeneID" id="25294049"/>
<evidence type="ECO:0000259" key="6">
    <source>
        <dbReference type="PROSITE" id="PS50850"/>
    </source>
</evidence>
<keyword evidence="8" id="KW-1185">Reference proteome</keyword>
<feature type="transmembrane region" description="Helical" evidence="5">
    <location>
        <begin position="90"/>
        <end position="109"/>
    </location>
</feature>
<dbReference type="VEuPathDB" id="FungiDB:Z518_05978"/>
<keyword evidence="3 5" id="KW-1133">Transmembrane helix</keyword>
<keyword evidence="4 5" id="KW-0472">Membrane</keyword>
<dbReference type="PROSITE" id="PS50850">
    <property type="entry name" value="MFS"/>
    <property type="match status" value="1"/>
</dbReference>
<sequence length="516" mass="54749">MATTTNTLLTEAHDLQATCPDTARASHESRVWDGPGRTIDEPSVPKSSNVRIATTIVQLASINLLSSFTNGVITVGLPTIARDISLARELYLWPISVFGLTCGSMLLMAGSIADVVGARRGELVGCFMLGVFSLACGLGHTEIRLTLFRAFQGVAMAIHLPATVSIVTATIPKGKARNMAFAALGFARDIGYSVGLVLGGVLIQTSGWRLNFYLAGGAMLIIATVAVWGLPKEKDISSIIISGGLALLTYVLAVISADLASVRSASTSALLATSLVLLIAFPFWMSYRERHGKPALIPNSLWKHASFASTCVILAMSNGVVIAMELFSSLYFQEIQDAGTFTTSLQLLPNVVVGVVIGLSCGLFVDKVAAGWLVTLTSILCACAPLLMAVMDPKWTYWYVAFWAQALSPFSVDVLVTVGMLIVSDVFPDTSQALAGAVFNTVGQFGLSFGVGLCQLVASAVTGNQGQAESSELLEGDTLLRGYRASFWTMHGFMLLCTIVALFGLRRVGKVGLKRD</sequence>
<protein>
    <recommendedName>
        <fullName evidence="6">Major facilitator superfamily (MFS) profile domain-containing protein</fullName>
    </recommendedName>
</protein>
<reference evidence="7 8" key="1">
    <citation type="submission" date="2015-01" db="EMBL/GenBank/DDBJ databases">
        <title>The Genome Sequence of Rhinocladiella mackenzie CBS 650.93.</title>
        <authorList>
            <consortium name="The Broad Institute Genomics Platform"/>
            <person name="Cuomo C."/>
            <person name="de Hoog S."/>
            <person name="Gorbushina A."/>
            <person name="Stielow B."/>
            <person name="Teixiera M."/>
            <person name="Abouelleil A."/>
            <person name="Chapman S.B."/>
            <person name="Priest M."/>
            <person name="Young S.K."/>
            <person name="Wortman J."/>
            <person name="Nusbaum C."/>
            <person name="Birren B."/>
        </authorList>
    </citation>
    <scope>NUCLEOTIDE SEQUENCE [LARGE SCALE GENOMIC DNA]</scope>
    <source>
        <strain evidence="7 8">CBS 650.93</strain>
    </source>
</reference>
<feature type="transmembrane region" description="Helical" evidence="5">
    <location>
        <begin position="485"/>
        <end position="505"/>
    </location>
</feature>
<organism evidence="7 8">
    <name type="scientific">Rhinocladiella mackenziei CBS 650.93</name>
    <dbReference type="NCBI Taxonomy" id="1442369"/>
    <lineage>
        <taxon>Eukaryota</taxon>
        <taxon>Fungi</taxon>
        <taxon>Dikarya</taxon>
        <taxon>Ascomycota</taxon>
        <taxon>Pezizomycotina</taxon>
        <taxon>Eurotiomycetes</taxon>
        <taxon>Chaetothyriomycetidae</taxon>
        <taxon>Chaetothyriales</taxon>
        <taxon>Herpotrichiellaceae</taxon>
        <taxon>Rhinocladiella</taxon>
    </lineage>
</organism>
<dbReference type="HOGENOM" id="CLU_000960_27_5_1"/>
<dbReference type="GO" id="GO:0016020">
    <property type="term" value="C:membrane"/>
    <property type="evidence" value="ECO:0007669"/>
    <property type="project" value="UniProtKB-SubCell"/>
</dbReference>
<feature type="transmembrane region" description="Helical" evidence="5">
    <location>
        <begin position="347"/>
        <end position="365"/>
    </location>
</feature>
<dbReference type="Pfam" id="PF07690">
    <property type="entry name" value="MFS_1"/>
    <property type="match status" value="1"/>
</dbReference>
<dbReference type="InterPro" id="IPR036259">
    <property type="entry name" value="MFS_trans_sf"/>
</dbReference>
<feature type="transmembrane region" description="Helical" evidence="5">
    <location>
        <begin position="236"/>
        <end position="257"/>
    </location>
</feature>
<evidence type="ECO:0000256" key="3">
    <source>
        <dbReference type="ARBA" id="ARBA00022989"/>
    </source>
</evidence>
<evidence type="ECO:0000256" key="4">
    <source>
        <dbReference type="ARBA" id="ARBA00023136"/>
    </source>
</evidence>
<dbReference type="InterPro" id="IPR011701">
    <property type="entry name" value="MFS"/>
</dbReference>
<dbReference type="PANTHER" id="PTHR42718:SF27">
    <property type="entry name" value="TRANSPORTER, PUTATIVE-RELATED"/>
    <property type="match status" value="1"/>
</dbReference>
<dbReference type="InterPro" id="IPR020846">
    <property type="entry name" value="MFS_dom"/>
</dbReference>
<evidence type="ECO:0000256" key="5">
    <source>
        <dbReference type="SAM" id="Phobius"/>
    </source>
</evidence>
<dbReference type="AlphaFoldDB" id="A0A0D2IPM9"/>
<evidence type="ECO:0000256" key="1">
    <source>
        <dbReference type="ARBA" id="ARBA00004141"/>
    </source>
</evidence>
<feature type="transmembrane region" description="Helical" evidence="5">
    <location>
        <begin position="371"/>
        <end position="390"/>
    </location>
</feature>
<dbReference type="OrthoDB" id="2130629at2759"/>
<accession>A0A0D2IPM9</accession>
<name>A0A0D2IPM9_9EURO</name>
<dbReference type="Gene3D" id="1.20.1250.20">
    <property type="entry name" value="MFS general substrate transporter like domains"/>
    <property type="match status" value="1"/>
</dbReference>
<keyword evidence="2 5" id="KW-0812">Transmembrane</keyword>
<feature type="transmembrane region" description="Helical" evidence="5">
    <location>
        <begin position="269"/>
        <end position="287"/>
    </location>
</feature>
<feature type="domain" description="Major facilitator superfamily (MFS) profile" evidence="6">
    <location>
        <begin position="55"/>
        <end position="509"/>
    </location>
</feature>
<dbReference type="PANTHER" id="PTHR42718">
    <property type="entry name" value="MAJOR FACILITATOR SUPERFAMILY MULTIDRUG TRANSPORTER MFSC"/>
    <property type="match status" value="1"/>
</dbReference>
<dbReference type="PRINTS" id="PR01036">
    <property type="entry name" value="TCRTETB"/>
</dbReference>
<evidence type="ECO:0000256" key="2">
    <source>
        <dbReference type="ARBA" id="ARBA00022692"/>
    </source>
</evidence>
<dbReference type="GO" id="GO:0022857">
    <property type="term" value="F:transmembrane transporter activity"/>
    <property type="evidence" value="ECO:0007669"/>
    <property type="project" value="InterPro"/>
</dbReference>
<feature type="transmembrane region" description="Helical" evidence="5">
    <location>
        <begin position="397"/>
        <end position="423"/>
    </location>
</feature>
<feature type="transmembrane region" description="Helical" evidence="5">
    <location>
        <begin position="183"/>
        <end position="203"/>
    </location>
</feature>
<dbReference type="RefSeq" id="XP_013272242.1">
    <property type="nucleotide sequence ID" value="XM_013416788.1"/>
</dbReference>
<gene>
    <name evidence="7" type="ORF">Z518_05978</name>
</gene>
<dbReference type="Gene3D" id="1.20.1720.10">
    <property type="entry name" value="Multidrug resistance protein D"/>
    <property type="match status" value="1"/>
</dbReference>
<proteinExistence type="predicted"/>
<evidence type="ECO:0000313" key="8">
    <source>
        <dbReference type="Proteomes" id="UP000053617"/>
    </source>
</evidence>
<comment type="subcellular location">
    <subcellularLocation>
        <location evidence="1">Membrane</location>
        <topology evidence="1">Multi-pass membrane protein</topology>
    </subcellularLocation>
</comment>
<evidence type="ECO:0000313" key="7">
    <source>
        <dbReference type="EMBL" id="KIX05106.1"/>
    </source>
</evidence>
<feature type="transmembrane region" description="Helical" evidence="5">
    <location>
        <begin position="121"/>
        <end position="138"/>
    </location>
</feature>